<organism evidence="1 2">
    <name type="scientific">Tachysurus vachellii</name>
    <name type="common">Darkbarbel catfish</name>
    <name type="synonym">Pelteobagrus vachellii</name>
    <dbReference type="NCBI Taxonomy" id="175792"/>
    <lineage>
        <taxon>Eukaryota</taxon>
        <taxon>Metazoa</taxon>
        <taxon>Chordata</taxon>
        <taxon>Craniata</taxon>
        <taxon>Vertebrata</taxon>
        <taxon>Euteleostomi</taxon>
        <taxon>Actinopterygii</taxon>
        <taxon>Neopterygii</taxon>
        <taxon>Teleostei</taxon>
        <taxon>Ostariophysi</taxon>
        <taxon>Siluriformes</taxon>
        <taxon>Bagridae</taxon>
        <taxon>Tachysurus</taxon>
    </lineage>
</organism>
<sequence>MTLTDILPHNRSTIDHMQLVLLCREKDFKYFGMNKAFKPLISDPKLLEEQGIVTDDGIVKGALVAISGDNLGSHCIGDFVENFSRTSNFCRYCEIDRNTFMNEPYTCGTPRTAQSYHSHLEVLATSDTVSACGIKTDSPFNQLNYFYVCQPGLPPCLGHDMFDGIVSYDLALFVGHLVQEKHFTYVQLNRCKNQFKYQGNDANSKPADMLLPLFVGDRIKDPSENEVWQLILQLREIVELVCAPAITTGQVAYLKVLIEEYVCSRQRLFPSGRVKPKHRYLCHYPQLIFQFGPLICLWTLCFESKHTFFKQCARKLHNFKNL</sequence>
<proteinExistence type="predicted"/>
<evidence type="ECO:0000313" key="1">
    <source>
        <dbReference type="EMBL" id="KAK2827458.1"/>
    </source>
</evidence>
<accession>A0AA88SAM1</accession>
<dbReference type="PANTHER" id="PTHR31912">
    <property type="entry name" value="IP13529P"/>
    <property type="match status" value="1"/>
</dbReference>
<name>A0AA88SAM1_TACVA</name>
<protein>
    <submittedName>
        <fullName evidence="1">Uncharacterized protein</fullName>
    </submittedName>
</protein>
<evidence type="ECO:0000313" key="2">
    <source>
        <dbReference type="Proteomes" id="UP001187315"/>
    </source>
</evidence>
<dbReference type="EMBL" id="JAVHJS010000019">
    <property type="protein sequence ID" value="KAK2827458.1"/>
    <property type="molecule type" value="Genomic_DNA"/>
</dbReference>
<dbReference type="AlphaFoldDB" id="A0AA88SAM1"/>
<dbReference type="Proteomes" id="UP001187315">
    <property type="component" value="Unassembled WGS sequence"/>
</dbReference>
<comment type="caution">
    <text evidence="1">The sequence shown here is derived from an EMBL/GenBank/DDBJ whole genome shotgun (WGS) entry which is preliminary data.</text>
</comment>
<reference evidence="1" key="1">
    <citation type="submission" date="2023-08" db="EMBL/GenBank/DDBJ databases">
        <title>Pelteobagrus vachellii genome.</title>
        <authorList>
            <person name="Liu H."/>
        </authorList>
    </citation>
    <scope>NUCLEOTIDE SEQUENCE</scope>
    <source>
        <strain evidence="1">PRFRI_2022a</strain>
        <tissue evidence="1">Muscle</tissue>
    </source>
</reference>
<keyword evidence="2" id="KW-1185">Reference proteome</keyword>
<gene>
    <name evidence="1" type="ORF">Q7C36_018384</name>
</gene>
<dbReference type="PANTHER" id="PTHR31912:SF35">
    <property type="entry name" value="C2H2-TYPE DOMAIN-CONTAINING PROTEIN"/>
    <property type="match status" value="1"/>
</dbReference>